<evidence type="ECO:0000256" key="4">
    <source>
        <dbReference type="ARBA" id="ARBA00022729"/>
    </source>
</evidence>
<keyword evidence="2" id="KW-0134">Cell wall</keyword>
<dbReference type="PROSITE" id="PS50978">
    <property type="entry name" value="NEAT"/>
    <property type="match status" value="1"/>
</dbReference>
<evidence type="ECO:0000256" key="8">
    <source>
        <dbReference type="SAM" id="Phobius"/>
    </source>
</evidence>
<evidence type="ECO:0000256" key="3">
    <source>
        <dbReference type="ARBA" id="ARBA00022525"/>
    </source>
</evidence>
<dbReference type="InterPro" id="IPR050436">
    <property type="entry name" value="IsdA"/>
</dbReference>
<reference evidence="13 14" key="1">
    <citation type="submission" date="2020-03" db="EMBL/GenBank/DDBJ databases">
        <title>Soil Listeria distribution.</title>
        <authorList>
            <person name="Liao J."/>
            <person name="Wiedmann M."/>
        </authorList>
    </citation>
    <scope>NUCLEOTIDE SEQUENCE [LARGE SCALE GENOMIC DNA]</scope>
    <source>
        <strain evidence="12 14">FSL L7-1515</strain>
        <strain evidence="11 13">FSL L7-1554</strain>
    </source>
</reference>
<feature type="domain" description="NEAT" evidence="10">
    <location>
        <begin position="29"/>
        <end position="148"/>
    </location>
</feature>
<proteinExistence type="predicted"/>
<comment type="caution">
    <text evidence="11">The sequence shown here is derived from an EMBL/GenBank/DDBJ whole genome shotgun (WGS) entry which is preliminary data.</text>
</comment>
<dbReference type="NCBIfam" id="TIGR03656">
    <property type="entry name" value="IsdC"/>
    <property type="match status" value="1"/>
</dbReference>
<evidence type="ECO:0000256" key="6">
    <source>
        <dbReference type="ARBA" id="ARBA00023088"/>
    </source>
</evidence>
<dbReference type="GO" id="GO:0009274">
    <property type="term" value="C:peptidoglycan-based cell wall"/>
    <property type="evidence" value="ECO:0007669"/>
    <property type="project" value="InterPro"/>
</dbReference>
<keyword evidence="8" id="KW-1133">Transmembrane helix</keyword>
<dbReference type="InterPro" id="IPR037250">
    <property type="entry name" value="NEAT_dom_sf"/>
</dbReference>
<feature type="transmembrane region" description="Helical" evidence="8">
    <location>
        <begin position="184"/>
        <end position="201"/>
    </location>
</feature>
<dbReference type="GO" id="GO:0030492">
    <property type="term" value="F:hemoglobin binding"/>
    <property type="evidence" value="ECO:0007669"/>
    <property type="project" value="InterPro"/>
</dbReference>
<keyword evidence="8" id="KW-0812">Transmembrane</keyword>
<evidence type="ECO:0000256" key="7">
    <source>
        <dbReference type="SAM" id="MobiDB-lite"/>
    </source>
</evidence>
<keyword evidence="4 9" id="KW-0732">Signal</keyword>
<dbReference type="SMART" id="SM00725">
    <property type="entry name" value="NEAT"/>
    <property type="match status" value="1"/>
</dbReference>
<dbReference type="GO" id="GO:0015886">
    <property type="term" value="P:heme transport"/>
    <property type="evidence" value="ECO:0007669"/>
    <property type="project" value="InterPro"/>
</dbReference>
<evidence type="ECO:0000313" key="11">
    <source>
        <dbReference type="EMBL" id="MBC1489031.1"/>
    </source>
</evidence>
<keyword evidence="8" id="KW-0472">Membrane</keyword>
<dbReference type="Proteomes" id="UP000561617">
    <property type="component" value="Unassembled WGS sequence"/>
</dbReference>
<feature type="signal peptide" evidence="9">
    <location>
        <begin position="1"/>
        <end position="27"/>
    </location>
</feature>
<comment type="subcellular location">
    <subcellularLocation>
        <location evidence="1">Secreted</location>
        <location evidence="1">Cell wall</location>
        <topology evidence="1">Peptidoglycan-anchor</topology>
    </subcellularLocation>
</comment>
<dbReference type="EMBL" id="JAASUB010000006">
    <property type="protein sequence ID" value="MBC1509585.1"/>
    <property type="molecule type" value="Genomic_DNA"/>
</dbReference>
<dbReference type="Pfam" id="PF05031">
    <property type="entry name" value="NEAT"/>
    <property type="match status" value="1"/>
</dbReference>
<protein>
    <submittedName>
        <fullName evidence="11">Heme uptake protein IsdC</fullName>
    </submittedName>
</protein>
<evidence type="ECO:0000259" key="10">
    <source>
        <dbReference type="PROSITE" id="PS50978"/>
    </source>
</evidence>
<organism evidence="11 13">
    <name type="scientific">Listeria immobilis</name>
    <dbReference type="NCBI Taxonomy" id="2713502"/>
    <lineage>
        <taxon>Bacteria</taxon>
        <taxon>Bacillati</taxon>
        <taxon>Bacillota</taxon>
        <taxon>Bacilli</taxon>
        <taxon>Bacillales</taxon>
        <taxon>Listeriaceae</taxon>
        <taxon>Listeria</taxon>
    </lineage>
</organism>
<dbReference type="EMBL" id="JAASTW010000009">
    <property type="protein sequence ID" value="MBC1489031.1"/>
    <property type="molecule type" value="Genomic_DNA"/>
</dbReference>
<dbReference type="InterPro" id="IPR017502">
    <property type="entry name" value="Sortase_SrtB_target"/>
</dbReference>
<evidence type="ECO:0000256" key="5">
    <source>
        <dbReference type="ARBA" id="ARBA00023004"/>
    </source>
</evidence>
<dbReference type="Gene3D" id="2.60.40.1850">
    <property type="match status" value="1"/>
</dbReference>
<feature type="region of interest" description="Disordered" evidence="7">
    <location>
        <begin position="151"/>
        <end position="179"/>
    </location>
</feature>
<dbReference type="Proteomes" id="UP000587800">
    <property type="component" value="Unassembled WGS sequence"/>
</dbReference>
<dbReference type="RefSeq" id="WP_185346736.1">
    <property type="nucleotide sequence ID" value="NZ_JAASTU010000004.1"/>
</dbReference>
<keyword evidence="6" id="KW-0572">Peptidoglycan-anchor</keyword>
<dbReference type="PANTHER" id="PTHR37824">
    <property type="entry name" value="IRON-REGULATED SURFACE DETERMINANT PROTEIN C"/>
    <property type="match status" value="1"/>
</dbReference>
<evidence type="ECO:0000313" key="12">
    <source>
        <dbReference type="EMBL" id="MBC1509585.1"/>
    </source>
</evidence>
<sequence length="208" mass="22601">MKKIVILVAFVFLFSFSFLSSGNTAQAALKDGDYSINYTVLQGDSDSVSMANDYFDKPATITVNGGKSTVNLQINHSKWITGLWVEGSSVSEISKSTADDTRKVQFPVSSLSSPVNAKIKVDIDDDGLNYHHEYQIQLRFDESSAKSLATAVKSSDNDKTTEVPSSSETKTEVANPKSSDSSQMYLYGIIFVAAGIGLVLLKRKASFK</sequence>
<evidence type="ECO:0000256" key="9">
    <source>
        <dbReference type="SAM" id="SignalP"/>
    </source>
</evidence>
<keyword evidence="5" id="KW-0408">Iron</keyword>
<keyword evidence="14" id="KW-1185">Reference proteome</keyword>
<feature type="chain" id="PRO_5031468730" evidence="9">
    <location>
        <begin position="28"/>
        <end position="208"/>
    </location>
</feature>
<dbReference type="CDD" id="cd06920">
    <property type="entry name" value="NEAT"/>
    <property type="match status" value="1"/>
</dbReference>
<dbReference type="NCBIfam" id="TIGR03063">
    <property type="entry name" value="srtB_target"/>
    <property type="match status" value="1"/>
</dbReference>
<dbReference type="InterPro" id="IPR019909">
    <property type="entry name" value="Haem_uptake_protein_IsdC"/>
</dbReference>
<gene>
    <name evidence="11" type="primary">isdC</name>
    <name evidence="11" type="ORF">HCJ38_08415</name>
    <name evidence="12" type="ORF">HCJ59_06720</name>
</gene>
<dbReference type="SUPFAM" id="SSF158911">
    <property type="entry name" value="NEAT domain-like"/>
    <property type="match status" value="1"/>
</dbReference>
<keyword evidence="3" id="KW-0964">Secreted</keyword>
<evidence type="ECO:0000256" key="2">
    <source>
        <dbReference type="ARBA" id="ARBA00022512"/>
    </source>
</evidence>
<dbReference type="AlphaFoldDB" id="A0A7X1C983"/>
<dbReference type="InterPro" id="IPR006635">
    <property type="entry name" value="NEAT_dom"/>
</dbReference>
<evidence type="ECO:0000313" key="13">
    <source>
        <dbReference type="Proteomes" id="UP000561617"/>
    </source>
</evidence>
<evidence type="ECO:0000313" key="14">
    <source>
        <dbReference type="Proteomes" id="UP000587800"/>
    </source>
</evidence>
<accession>A0A7X1C983</accession>
<dbReference type="PANTHER" id="PTHR37824:SF1">
    <property type="entry name" value="IRON-REGULATED SURFACE DETERMINANT PROTEIN C"/>
    <property type="match status" value="1"/>
</dbReference>
<name>A0A7X1C983_9LIST</name>
<evidence type="ECO:0000256" key="1">
    <source>
        <dbReference type="ARBA" id="ARBA00004168"/>
    </source>
</evidence>